<keyword evidence="2" id="KW-0808">Transferase</keyword>
<dbReference type="InterPro" id="IPR051678">
    <property type="entry name" value="AGP_Transferase"/>
</dbReference>
<dbReference type="Pfam" id="PF01636">
    <property type="entry name" value="APH"/>
    <property type="match status" value="1"/>
</dbReference>
<proteinExistence type="predicted"/>
<dbReference type="InterPro" id="IPR011009">
    <property type="entry name" value="Kinase-like_dom_sf"/>
</dbReference>
<keyword evidence="3" id="KW-1185">Reference proteome</keyword>
<reference evidence="2" key="1">
    <citation type="journal article" date="2020" name="Stud. Mycol.">
        <title>101 Dothideomycetes genomes: a test case for predicting lifestyles and emergence of pathogens.</title>
        <authorList>
            <person name="Haridas S."/>
            <person name="Albert R."/>
            <person name="Binder M."/>
            <person name="Bloem J."/>
            <person name="Labutti K."/>
            <person name="Salamov A."/>
            <person name="Andreopoulos B."/>
            <person name="Baker S."/>
            <person name="Barry K."/>
            <person name="Bills G."/>
            <person name="Bluhm B."/>
            <person name="Cannon C."/>
            <person name="Castanera R."/>
            <person name="Culley D."/>
            <person name="Daum C."/>
            <person name="Ezra D."/>
            <person name="Gonzalez J."/>
            <person name="Henrissat B."/>
            <person name="Kuo A."/>
            <person name="Liang C."/>
            <person name="Lipzen A."/>
            <person name="Lutzoni F."/>
            <person name="Magnuson J."/>
            <person name="Mondo S."/>
            <person name="Nolan M."/>
            <person name="Ohm R."/>
            <person name="Pangilinan J."/>
            <person name="Park H.-J."/>
            <person name="Ramirez L."/>
            <person name="Alfaro M."/>
            <person name="Sun H."/>
            <person name="Tritt A."/>
            <person name="Yoshinaga Y."/>
            <person name="Zwiers L.-H."/>
            <person name="Turgeon B."/>
            <person name="Goodwin S."/>
            <person name="Spatafora J."/>
            <person name="Crous P."/>
            <person name="Grigoriev I."/>
        </authorList>
    </citation>
    <scope>NUCLEOTIDE SEQUENCE</scope>
    <source>
        <strain evidence="2">CBS 125425</strain>
    </source>
</reference>
<sequence length="261" mass="29380">MPITNKMANAQKEQNCFAVTAERKYYHVNKTFVKRSLRPSEWQISPFKGTIHVPRLGIERIFNEAAALTYVKENSTIPVPTLYACFEDDHSAYIVTSYVDGVSMSSLTDDQKALVTQELEVHIRSLHSLRGPRLGGASGHVILPYRVLQKTFKDDWDLQTSSSAEYVFCHNDLSQQNVIVNPETLKIAAIIDWEYAGFFPEEFDVPFYKRLGPSVAINGEEDDTDKFMRFIKDHQSQLCSKVGWASGVLGGIGGPVSRRKG</sequence>
<protein>
    <submittedName>
        <fullName evidence="2">Kinase-like protein</fullName>
    </submittedName>
</protein>
<dbReference type="InterPro" id="IPR002575">
    <property type="entry name" value="Aminoglycoside_PTrfase"/>
</dbReference>
<evidence type="ECO:0000259" key="1">
    <source>
        <dbReference type="Pfam" id="PF01636"/>
    </source>
</evidence>
<dbReference type="AlphaFoldDB" id="A0A9P4UVB1"/>
<dbReference type="EMBL" id="ML996432">
    <property type="protein sequence ID" value="KAF2726583.1"/>
    <property type="molecule type" value="Genomic_DNA"/>
</dbReference>
<dbReference type="Proteomes" id="UP000799444">
    <property type="component" value="Unassembled WGS sequence"/>
</dbReference>
<dbReference type="SUPFAM" id="SSF56112">
    <property type="entry name" value="Protein kinase-like (PK-like)"/>
    <property type="match status" value="1"/>
</dbReference>
<dbReference type="CDD" id="cd05120">
    <property type="entry name" value="APH_ChoK_like"/>
    <property type="match status" value="1"/>
</dbReference>
<accession>A0A9P4UVB1</accession>
<dbReference type="PANTHER" id="PTHR21310:SF15">
    <property type="entry name" value="AMINOGLYCOSIDE PHOSPHOTRANSFERASE DOMAIN-CONTAINING PROTEIN"/>
    <property type="match status" value="1"/>
</dbReference>
<name>A0A9P4UVB1_9PLEO</name>
<organism evidence="2 3">
    <name type="scientific">Polyplosphaeria fusca</name>
    <dbReference type="NCBI Taxonomy" id="682080"/>
    <lineage>
        <taxon>Eukaryota</taxon>
        <taxon>Fungi</taxon>
        <taxon>Dikarya</taxon>
        <taxon>Ascomycota</taxon>
        <taxon>Pezizomycotina</taxon>
        <taxon>Dothideomycetes</taxon>
        <taxon>Pleosporomycetidae</taxon>
        <taxon>Pleosporales</taxon>
        <taxon>Tetraplosphaeriaceae</taxon>
        <taxon>Polyplosphaeria</taxon>
    </lineage>
</organism>
<dbReference type="Gene3D" id="3.90.1200.10">
    <property type="match status" value="1"/>
</dbReference>
<comment type="caution">
    <text evidence="2">The sequence shown here is derived from an EMBL/GenBank/DDBJ whole genome shotgun (WGS) entry which is preliminary data.</text>
</comment>
<dbReference type="OrthoDB" id="2906425at2759"/>
<gene>
    <name evidence="2" type="ORF">EJ04DRAFT_547589</name>
</gene>
<evidence type="ECO:0000313" key="2">
    <source>
        <dbReference type="EMBL" id="KAF2726583.1"/>
    </source>
</evidence>
<feature type="domain" description="Aminoglycoside phosphotransferase" evidence="1">
    <location>
        <begin position="58"/>
        <end position="204"/>
    </location>
</feature>
<dbReference type="PANTHER" id="PTHR21310">
    <property type="entry name" value="AMINOGLYCOSIDE PHOSPHOTRANSFERASE-RELATED-RELATED"/>
    <property type="match status" value="1"/>
</dbReference>
<keyword evidence="2" id="KW-0418">Kinase</keyword>
<evidence type="ECO:0000313" key="3">
    <source>
        <dbReference type="Proteomes" id="UP000799444"/>
    </source>
</evidence>
<dbReference type="GO" id="GO:0016301">
    <property type="term" value="F:kinase activity"/>
    <property type="evidence" value="ECO:0007669"/>
    <property type="project" value="UniProtKB-KW"/>
</dbReference>